<accession>A0A382LAD7</accession>
<dbReference type="GO" id="GO:0008616">
    <property type="term" value="P:tRNA queuosine(34) biosynthetic process"/>
    <property type="evidence" value="ECO:0007669"/>
    <property type="project" value="UniProtKB-KW"/>
</dbReference>
<dbReference type="PIRSF" id="PIRSF027377">
    <property type="entry name" value="Nitrile_oxidored_QueF"/>
    <property type="match status" value="1"/>
</dbReference>
<dbReference type="SUPFAM" id="SSF55620">
    <property type="entry name" value="Tetrahydrobiopterin biosynthesis enzymes-like"/>
    <property type="match status" value="1"/>
</dbReference>
<dbReference type="GO" id="GO:0033739">
    <property type="term" value="F:preQ1 synthase activity"/>
    <property type="evidence" value="ECO:0007669"/>
    <property type="project" value="InterPro"/>
</dbReference>
<dbReference type="Gene3D" id="3.30.1130.10">
    <property type="match status" value="1"/>
</dbReference>
<dbReference type="Pfam" id="PF14489">
    <property type="entry name" value="QueF"/>
    <property type="match status" value="1"/>
</dbReference>
<evidence type="ECO:0008006" key="6">
    <source>
        <dbReference type="Google" id="ProtNLM"/>
    </source>
</evidence>
<keyword evidence="1" id="KW-0963">Cytoplasm</keyword>
<dbReference type="GO" id="GO:0005737">
    <property type="term" value="C:cytoplasm"/>
    <property type="evidence" value="ECO:0007669"/>
    <property type="project" value="InterPro"/>
</dbReference>
<evidence type="ECO:0000256" key="3">
    <source>
        <dbReference type="ARBA" id="ARBA00022857"/>
    </source>
</evidence>
<evidence type="ECO:0000256" key="4">
    <source>
        <dbReference type="ARBA" id="ARBA00023002"/>
    </source>
</evidence>
<sequence>MPEFTCLCPMTGQPDFATLELEYIADKHCVELKALKNYIWSYRDEGAFHEAVTNQILDDLVDAIKPRFMRLKAIFNVRGGIYTTVVAEHRQKGWSPQDVVTL</sequence>
<dbReference type="PANTHER" id="PTHR34354">
    <property type="entry name" value="NADPH-DEPENDENT 7-CYANO-7-DEAZAGUANINE REDUCTASE"/>
    <property type="match status" value="1"/>
</dbReference>
<keyword evidence="4" id="KW-0560">Oxidoreductase</keyword>
<proteinExistence type="inferred from homology"/>
<dbReference type="AlphaFoldDB" id="A0A382LAD7"/>
<dbReference type="InterPro" id="IPR016856">
    <property type="entry name" value="QueF_type1"/>
</dbReference>
<gene>
    <name evidence="5" type="ORF">METZ01_LOCUS285669</name>
</gene>
<name>A0A382LAD7_9ZZZZ</name>
<dbReference type="NCBIfam" id="TIGR03139">
    <property type="entry name" value="QueF-II"/>
    <property type="match status" value="1"/>
</dbReference>
<organism evidence="5">
    <name type="scientific">marine metagenome</name>
    <dbReference type="NCBI Taxonomy" id="408172"/>
    <lineage>
        <taxon>unclassified sequences</taxon>
        <taxon>metagenomes</taxon>
        <taxon>ecological metagenomes</taxon>
    </lineage>
</organism>
<dbReference type="HAMAP" id="MF_00818">
    <property type="entry name" value="QueF_type1"/>
    <property type="match status" value="1"/>
</dbReference>
<evidence type="ECO:0000256" key="2">
    <source>
        <dbReference type="ARBA" id="ARBA00022785"/>
    </source>
</evidence>
<dbReference type="PANTHER" id="PTHR34354:SF1">
    <property type="entry name" value="NADPH-DEPENDENT 7-CYANO-7-DEAZAGUANINE REDUCTASE"/>
    <property type="match status" value="1"/>
</dbReference>
<protein>
    <recommendedName>
        <fullName evidence="6">NADPH-dependent 7-cyano-7-deazaguanine reductase N-terminal domain-containing protein</fullName>
    </recommendedName>
</protein>
<dbReference type="EMBL" id="UINC01085352">
    <property type="protein sequence ID" value="SVC32815.1"/>
    <property type="molecule type" value="Genomic_DNA"/>
</dbReference>
<evidence type="ECO:0000256" key="1">
    <source>
        <dbReference type="ARBA" id="ARBA00022490"/>
    </source>
</evidence>
<dbReference type="InterPro" id="IPR043133">
    <property type="entry name" value="GTP-CH-I_C/QueF"/>
</dbReference>
<dbReference type="InterPro" id="IPR029500">
    <property type="entry name" value="QueF"/>
</dbReference>
<evidence type="ECO:0000313" key="5">
    <source>
        <dbReference type="EMBL" id="SVC32815.1"/>
    </source>
</evidence>
<keyword evidence="3" id="KW-0521">NADP</keyword>
<keyword evidence="2" id="KW-0671">Queuosine biosynthesis</keyword>
<dbReference type="InterPro" id="IPR050084">
    <property type="entry name" value="NADPH_dep_7-cyano-7-deazaG_red"/>
</dbReference>
<reference evidence="5" key="1">
    <citation type="submission" date="2018-05" db="EMBL/GenBank/DDBJ databases">
        <authorList>
            <person name="Lanie J.A."/>
            <person name="Ng W.-L."/>
            <person name="Kazmierczak K.M."/>
            <person name="Andrzejewski T.M."/>
            <person name="Davidsen T.M."/>
            <person name="Wayne K.J."/>
            <person name="Tettelin H."/>
            <person name="Glass J.I."/>
            <person name="Rusch D."/>
            <person name="Podicherti R."/>
            <person name="Tsui H.-C.T."/>
            <person name="Winkler M.E."/>
        </authorList>
    </citation>
    <scope>NUCLEOTIDE SEQUENCE</scope>
</reference>